<feature type="region of interest" description="Disordered" evidence="1">
    <location>
        <begin position="1"/>
        <end position="30"/>
    </location>
</feature>
<dbReference type="Proteomes" id="UP000244855">
    <property type="component" value="Unassembled WGS sequence"/>
</dbReference>
<feature type="domain" description="Cation-transporting P-type ATPase N-terminal" evidence="2">
    <location>
        <begin position="74"/>
        <end position="108"/>
    </location>
</feature>
<name>A0A2V1EF21_9PLEO</name>
<dbReference type="AlphaFoldDB" id="A0A2V1EF21"/>
<reference evidence="3 4" key="1">
    <citation type="journal article" date="2018" name="Sci. Rep.">
        <title>Comparative genomics provides insights into the lifestyle and reveals functional heterogeneity of dark septate endophytic fungi.</title>
        <authorList>
            <person name="Knapp D.G."/>
            <person name="Nemeth J.B."/>
            <person name="Barry K."/>
            <person name="Hainaut M."/>
            <person name="Henrissat B."/>
            <person name="Johnson J."/>
            <person name="Kuo A."/>
            <person name="Lim J.H.P."/>
            <person name="Lipzen A."/>
            <person name="Nolan M."/>
            <person name="Ohm R.A."/>
            <person name="Tamas L."/>
            <person name="Grigoriev I.V."/>
            <person name="Spatafora J.W."/>
            <person name="Nagy L.G."/>
            <person name="Kovacs G.M."/>
        </authorList>
    </citation>
    <scope>NUCLEOTIDE SEQUENCE [LARGE SCALE GENOMIC DNA]</scope>
    <source>
        <strain evidence="3 4">DSE2036</strain>
    </source>
</reference>
<dbReference type="OrthoDB" id="5148600at2759"/>
<accession>A0A2V1EF21</accession>
<dbReference type="Pfam" id="PF00690">
    <property type="entry name" value="Cation_ATPase_N"/>
    <property type="match status" value="1"/>
</dbReference>
<dbReference type="InterPro" id="IPR004014">
    <property type="entry name" value="ATPase_P-typ_cation-transptr_N"/>
</dbReference>
<evidence type="ECO:0000256" key="1">
    <source>
        <dbReference type="SAM" id="MobiDB-lite"/>
    </source>
</evidence>
<proteinExistence type="predicted"/>
<sequence>MAETGTNPPNLNEKAYADEKNSLPPKVGLGVEDEEDEDIDALIEDLESQDAAIDYEDEEGAPAAGAARVVPEELLQTDTRLGLTSAEVINRRKKFGLNQMKGMSFRPWPSQSVPMLTNM</sequence>
<dbReference type="EMBL" id="KZ805300">
    <property type="protein sequence ID" value="PVI08669.1"/>
    <property type="molecule type" value="Genomic_DNA"/>
</dbReference>
<gene>
    <name evidence="3" type="ORF">DM02DRAFT_608037</name>
</gene>
<dbReference type="SUPFAM" id="SSF81665">
    <property type="entry name" value="Calcium ATPase, transmembrane domain M"/>
    <property type="match status" value="1"/>
</dbReference>
<evidence type="ECO:0000259" key="2">
    <source>
        <dbReference type="Pfam" id="PF00690"/>
    </source>
</evidence>
<organism evidence="3 4">
    <name type="scientific">Periconia macrospinosa</name>
    <dbReference type="NCBI Taxonomy" id="97972"/>
    <lineage>
        <taxon>Eukaryota</taxon>
        <taxon>Fungi</taxon>
        <taxon>Dikarya</taxon>
        <taxon>Ascomycota</taxon>
        <taxon>Pezizomycotina</taxon>
        <taxon>Dothideomycetes</taxon>
        <taxon>Pleosporomycetidae</taxon>
        <taxon>Pleosporales</taxon>
        <taxon>Massarineae</taxon>
        <taxon>Periconiaceae</taxon>
        <taxon>Periconia</taxon>
    </lineage>
</organism>
<dbReference type="STRING" id="97972.A0A2V1EF21"/>
<evidence type="ECO:0000313" key="4">
    <source>
        <dbReference type="Proteomes" id="UP000244855"/>
    </source>
</evidence>
<evidence type="ECO:0000313" key="3">
    <source>
        <dbReference type="EMBL" id="PVI08669.1"/>
    </source>
</evidence>
<keyword evidence="4" id="KW-1185">Reference proteome</keyword>
<protein>
    <recommendedName>
        <fullName evidence="2">Cation-transporting P-type ATPase N-terminal domain-containing protein</fullName>
    </recommendedName>
</protein>
<feature type="compositionally biased region" description="Polar residues" evidence="1">
    <location>
        <begin position="1"/>
        <end position="10"/>
    </location>
</feature>
<dbReference type="InterPro" id="IPR023298">
    <property type="entry name" value="ATPase_P-typ_TM_dom_sf"/>
</dbReference>